<evidence type="ECO:0000313" key="1">
    <source>
        <dbReference type="EMBL" id="KAF2596602.1"/>
    </source>
</evidence>
<comment type="caution">
    <text evidence="1">The sequence shown here is derived from an EMBL/GenBank/DDBJ whole genome shotgun (WGS) entry which is preliminary data.</text>
</comment>
<proteinExistence type="predicted"/>
<name>A0A8S9KRA6_BRACR</name>
<dbReference type="EMBL" id="QGKW02000717">
    <property type="protein sequence ID" value="KAF2596602.1"/>
    <property type="molecule type" value="Genomic_DNA"/>
</dbReference>
<dbReference type="Proteomes" id="UP000712281">
    <property type="component" value="Unassembled WGS sequence"/>
</dbReference>
<gene>
    <name evidence="1" type="ORF">F2Q68_00010300</name>
</gene>
<dbReference type="AlphaFoldDB" id="A0A8S9KRA6"/>
<organism evidence="1 2">
    <name type="scientific">Brassica cretica</name>
    <name type="common">Mustard</name>
    <dbReference type="NCBI Taxonomy" id="69181"/>
    <lineage>
        <taxon>Eukaryota</taxon>
        <taxon>Viridiplantae</taxon>
        <taxon>Streptophyta</taxon>
        <taxon>Embryophyta</taxon>
        <taxon>Tracheophyta</taxon>
        <taxon>Spermatophyta</taxon>
        <taxon>Magnoliopsida</taxon>
        <taxon>eudicotyledons</taxon>
        <taxon>Gunneridae</taxon>
        <taxon>Pentapetalae</taxon>
        <taxon>rosids</taxon>
        <taxon>malvids</taxon>
        <taxon>Brassicales</taxon>
        <taxon>Brassicaceae</taxon>
        <taxon>Brassiceae</taxon>
        <taxon>Brassica</taxon>
    </lineage>
</organism>
<reference evidence="1" key="1">
    <citation type="submission" date="2019-12" db="EMBL/GenBank/DDBJ databases">
        <title>Genome sequencing and annotation of Brassica cretica.</title>
        <authorList>
            <person name="Studholme D.J."/>
            <person name="Sarris P.F."/>
        </authorList>
    </citation>
    <scope>NUCLEOTIDE SEQUENCE</scope>
    <source>
        <strain evidence="1">PFS-001/15</strain>
        <tissue evidence="1">Leaf</tissue>
    </source>
</reference>
<accession>A0A8S9KRA6</accession>
<protein>
    <submittedName>
        <fullName evidence="1">Uncharacterized protein</fullName>
    </submittedName>
</protein>
<evidence type="ECO:0000313" key="2">
    <source>
        <dbReference type="Proteomes" id="UP000712281"/>
    </source>
</evidence>
<sequence length="100" mass="11015">MVAASNGVTTRSTTLLPTTTRDAASHLLLTESTLPVVVSPLEELSKRWQTKVCLSGSQRDDARQGAWTTEESTRGEALAIEVRWRLPSQRRRRSHGRSGG</sequence>